<dbReference type="Proteomes" id="UP001566132">
    <property type="component" value="Unassembled WGS sequence"/>
</dbReference>
<accession>A0ABD1FCN7</accession>
<evidence type="ECO:0000256" key="2">
    <source>
        <dbReference type="SAM" id="Phobius"/>
    </source>
</evidence>
<dbReference type="InterPro" id="IPR011050">
    <property type="entry name" value="Pectin_lyase_fold/virulence"/>
</dbReference>
<keyword evidence="2" id="KW-0472">Membrane</keyword>
<feature type="signal peptide" evidence="3">
    <location>
        <begin position="1"/>
        <end position="32"/>
    </location>
</feature>
<feature type="compositionally biased region" description="Basic and acidic residues" evidence="1">
    <location>
        <begin position="682"/>
        <end position="702"/>
    </location>
</feature>
<sequence length="734" mass="82742">MIKMKKSVEKLLHFLIPSAVVVVHALLGLVAAQKGYNICDVQECNCTVPAGAWKNVNCTLSYNQDLRLESGHIPKEVTEIVLRGGRTIRFAPKTFHNHKALALLRLETVNQVIIEKRAFCNVQSTSLLVQVLGCDDVMFKSYAFDDMQGSLSMEVLGTRHVRLEEAIFSKLSNATFQDVQEMRVDSGAFEIKNLGIHLRHGPESVVLFVNVFLPEIPNGVFKTSLAQILFKDCRIGTIRAEAFKASQISAMYILNTSIDTFGSSALTERTLVVDFTIIKCGIRKIQTGAVTAGMGNLTVNHSNITDIESRSIVSTAAKVEIVGNDIVNFHSNAIMIEKWTRITIDQNVIRNLHSDFIVTSSGVDVEWFRFKSNEIYNAMPGALSFVQKIDDGKMVLDDNFFSQSCGCDMPEWLDQLTNSTSKTDLLMDNSFCPVDEILSRCFSLPVGIINMRNFSEITCNNNTVCEPYNGETRTINTTGKIILDQDNNNKQNWLIFIMVLIGFFIIALISTFIALLVRGSRWLKRYFRNNYYNNRSNEDEENTIVTVDTENEKLEIPEELTVEFLHELSKRLDDPVTHQEASEMIERLYEMFIIDESYENNNREEEAHLYEELGNLSLQIPPPPYEEQPPPQQNPPQASPRGILKLMEEKFGNAPSNETQPVEESIKKSNSRPVLTSDYSEPIDKDDVHLYSELKQKDETKKGNGVNSNGSITMRPLPDKPGYLFQPGPSSIKS</sequence>
<evidence type="ECO:0000256" key="3">
    <source>
        <dbReference type="SAM" id="SignalP"/>
    </source>
</evidence>
<keyword evidence="2" id="KW-1133">Transmembrane helix</keyword>
<comment type="caution">
    <text evidence="4">The sequence shown here is derived from an EMBL/GenBank/DDBJ whole genome shotgun (WGS) entry which is preliminary data.</text>
</comment>
<keyword evidence="3" id="KW-0732">Signal</keyword>
<feature type="transmembrane region" description="Helical" evidence="2">
    <location>
        <begin position="493"/>
        <end position="517"/>
    </location>
</feature>
<evidence type="ECO:0000256" key="1">
    <source>
        <dbReference type="SAM" id="MobiDB-lite"/>
    </source>
</evidence>
<feature type="region of interest" description="Disordered" evidence="1">
    <location>
        <begin position="652"/>
        <end position="734"/>
    </location>
</feature>
<dbReference type="InterPro" id="IPR032675">
    <property type="entry name" value="LRR_dom_sf"/>
</dbReference>
<reference evidence="4 5" key="1">
    <citation type="submission" date="2024-05" db="EMBL/GenBank/DDBJ databases">
        <title>Genetic variation in Jamaican populations of the coffee berry borer (Hypothenemus hampei).</title>
        <authorList>
            <person name="Errbii M."/>
            <person name="Myrie A."/>
        </authorList>
    </citation>
    <scope>NUCLEOTIDE SEQUENCE [LARGE SCALE GENOMIC DNA]</scope>
    <source>
        <strain evidence="4">JA-Hopewell-2020-01-JO</strain>
        <tissue evidence="4">Whole body</tissue>
    </source>
</reference>
<feature type="chain" id="PRO_5044816278" evidence="3">
    <location>
        <begin position="33"/>
        <end position="734"/>
    </location>
</feature>
<dbReference type="SUPFAM" id="SSF51126">
    <property type="entry name" value="Pectin lyase-like"/>
    <property type="match status" value="1"/>
</dbReference>
<name>A0ABD1FCN7_HYPHA</name>
<protein>
    <submittedName>
        <fullName evidence="4">Uncharacterized protein</fullName>
    </submittedName>
</protein>
<proteinExistence type="predicted"/>
<dbReference type="EMBL" id="JBDJPC010000001">
    <property type="protein sequence ID" value="KAL1517026.1"/>
    <property type="molecule type" value="Genomic_DNA"/>
</dbReference>
<evidence type="ECO:0000313" key="4">
    <source>
        <dbReference type="EMBL" id="KAL1517026.1"/>
    </source>
</evidence>
<dbReference type="AlphaFoldDB" id="A0ABD1FCN7"/>
<evidence type="ECO:0000313" key="5">
    <source>
        <dbReference type="Proteomes" id="UP001566132"/>
    </source>
</evidence>
<organism evidence="4 5">
    <name type="scientific">Hypothenemus hampei</name>
    <name type="common">Coffee berry borer</name>
    <dbReference type="NCBI Taxonomy" id="57062"/>
    <lineage>
        <taxon>Eukaryota</taxon>
        <taxon>Metazoa</taxon>
        <taxon>Ecdysozoa</taxon>
        <taxon>Arthropoda</taxon>
        <taxon>Hexapoda</taxon>
        <taxon>Insecta</taxon>
        <taxon>Pterygota</taxon>
        <taxon>Neoptera</taxon>
        <taxon>Endopterygota</taxon>
        <taxon>Coleoptera</taxon>
        <taxon>Polyphaga</taxon>
        <taxon>Cucujiformia</taxon>
        <taxon>Curculionidae</taxon>
        <taxon>Scolytinae</taxon>
        <taxon>Hypothenemus</taxon>
    </lineage>
</organism>
<keyword evidence="5" id="KW-1185">Reference proteome</keyword>
<dbReference type="Gene3D" id="3.80.10.10">
    <property type="entry name" value="Ribonuclease Inhibitor"/>
    <property type="match status" value="1"/>
</dbReference>
<gene>
    <name evidence="4" type="ORF">ABEB36_000846</name>
</gene>
<feature type="region of interest" description="Disordered" evidence="1">
    <location>
        <begin position="617"/>
        <end position="640"/>
    </location>
</feature>
<feature type="compositionally biased region" description="Pro residues" evidence="1">
    <location>
        <begin position="620"/>
        <end position="638"/>
    </location>
</feature>
<keyword evidence="2" id="KW-0812">Transmembrane</keyword>